<dbReference type="EMBL" id="AWWV01015481">
    <property type="protein sequence ID" value="OMO52596.1"/>
    <property type="molecule type" value="Genomic_DNA"/>
</dbReference>
<reference evidence="1 2" key="1">
    <citation type="submission" date="2013-09" db="EMBL/GenBank/DDBJ databases">
        <title>Corchorus capsularis genome sequencing.</title>
        <authorList>
            <person name="Alam M."/>
            <person name="Haque M.S."/>
            <person name="Islam M.S."/>
            <person name="Emdad E.M."/>
            <person name="Islam M.M."/>
            <person name="Ahmed B."/>
            <person name="Halim A."/>
            <person name="Hossen Q.M.M."/>
            <person name="Hossain M.Z."/>
            <person name="Ahmed R."/>
            <person name="Khan M.M."/>
            <person name="Islam R."/>
            <person name="Rashid M.M."/>
            <person name="Khan S.A."/>
            <person name="Rahman M.S."/>
            <person name="Alam M."/>
        </authorList>
    </citation>
    <scope>NUCLEOTIDE SEQUENCE [LARGE SCALE GENOMIC DNA]</scope>
    <source>
        <strain evidence="2">cv. CVL-1</strain>
        <tissue evidence="1">Whole seedling</tissue>
    </source>
</reference>
<comment type="caution">
    <text evidence="1">The sequence shown here is derived from an EMBL/GenBank/DDBJ whole genome shotgun (WGS) entry which is preliminary data.</text>
</comment>
<evidence type="ECO:0000313" key="2">
    <source>
        <dbReference type="Proteomes" id="UP000188268"/>
    </source>
</evidence>
<name>A0A1R3G3E0_COCAP</name>
<gene>
    <name evidence="1" type="ORF">CCACVL1_29174</name>
</gene>
<proteinExistence type="predicted"/>
<protein>
    <submittedName>
        <fullName evidence="1">Uncharacterized protein</fullName>
    </submittedName>
</protein>
<evidence type="ECO:0000313" key="1">
    <source>
        <dbReference type="EMBL" id="OMO52596.1"/>
    </source>
</evidence>
<organism evidence="1 2">
    <name type="scientific">Corchorus capsularis</name>
    <name type="common">Jute</name>
    <dbReference type="NCBI Taxonomy" id="210143"/>
    <lineage>
        <taxon>Eukaryota</taxon>
        <taxon>Viridiplantae</taxon>
        <taxon>Streptophyta</taxon>
        <taxon>Embryophyta</taxon>
        <taxon>Tracheophyta</taxon>
        <taxon>Spermatophyta</taxon>
        <taxon>Magnoliopsida</taxon>
        <taxon>eudicotyledons</taxon>
        <taxon>Gunneridae</taxon>
        <taxon>Pentapetalae</taxon>
        <taxon>rosids</taxon>
        <taxon>malvids</taxon>
        <taxon>Malvales</taxon>
        <taxon>Malvaceae</taxon>
        <taxon>Grewioideae</taxon>
        <taxon>Apeibeae</taxon>
        <taxon>Corchorus</taxon>
    </lineage>
</organism>
<keyword evidence="2" id="KW-1185">Reference proteome</keyword>
<dbReference type="AlphaFoldDB" id="A0A1R3G3E0"/>
<dbReference type="Gramene" id="OMO52596">
    <property type="protein sequence ID" value="OMO52596"/>
    <property type="gene ID" value="CCACVL1_29174"/>
</dbReference>
<accession>A0A1R3G3E0</accession>
<sequence length="219" mass="24527">MEELILDLSADPPLTEVNHRSMAIEKIIAEKTLNWGVVRAIIRNIWPEKTAPVIGEVVPNVYSLAFSSVMGFCFKFKVRPPTLSATTVDLSDVAYWVQIHNLPREMFSMANVRRIGPNIGEILEIEEPMGRSGCNRSFPMLLTILFRNLWPGAEIPIIGEIDQNLYSITHSAKLFYEAVIDNLWAVMRFCFNLNEVSLVVFIVLSEGSGDCSTTATPPP</sequence>
<dbReference type="Proteomes" id="UP000188268">
    <property type="component" value="Unassembled WGS sequence"/>
</dbReference>